<reference evidence="1 2" key="1">
    <citation type="journal article" date="2020" name="Microorganisms">
        <title>Osmotic Adaptation and Compatible Solute Biosynthesis of Phototrophic Bacteria as Revealed from Genome Analyses.</title>
        <authorList>
            <person name="Imhoff J.F."/>
            <person name="Rahn T."/>
            <person name="Kunzel S."/>
            <person name="Keller A."/>
            <person name="Neulinger S.C."/>
        </authorList>
    </citation>
    <scope>NUCLEOTIDE SEQUENCE [LARGE SCALE GENOMIC DNA]</scope>
    <source>
        <strain evidence="1 2">DSM 9895</strain>
    </source>
</reference>
<sequence>MWPDPLAKLQPMVPGENLLRDLKSAWRLESAEWASKVDHKSDKGLAISRAIVLWIPCTQLGGLIRGTWATRTYALHAQGDQKLA</sequence>
<dbReference type="Proteomes" id="UP001296873">
    <property type="component" value="Unassembled WGS sequence"/>
</dbReference>
<evidence type="ECO:0000313" key="2">
    <source>
        <dbReference type="Proteomes" id="UP001296873"/>
    </source>
</evidence>
<evidence type="ECO:0000313" key="1">
    <source>
        <dbReference type="EMBL" id="MBK1671114.1"/>
    </source>
</evidence>
<accession>A0ABS1DLJ6</accession>
<dbReference type="EMBL" id="NRRL01000146">
    <property type="protein sequence ID" value="MBK1671114.1"/>
    <property type="molecule type" value="Genomic_DNA"/>
</dbReference>
<comment type="caution">
    <text evidence="1">The sequence shown here is derived from an EMBL/GenBank/DDBJ whole genome shotgun (WGS) entry which is preliminary data.</text>
</comment>
<name>A0ABS1DLJ6_9PROT</name>
<protein>
    <submittedName>
        <fullName evidence="1">Uncharacterized protein</fullName>
    </submittedName>
</protein>
<gene>
    <name evidence="1" type="ORF">CKO28_24215</name>
</gene>
<proteinExistence type="predicted"/>
<organism evidence="1 2">
    <name type="scientific">Rhodovibrio sodomensis</name>
    <dbReference type="NCBI Taxonomy" id="1088"/>
    <lineage>
        <taxon>Bacteria</taxon>
        <taxon>Pseudomonadati</taxon>
        <taxon>Pseudomonadota</taxon>
        <taxon>Alphaproteobacteria</taxon>
        <taxon>Rhodospirillales</taxon>
        <taxon>Rhodovibrionaceae</taxon>
        <taxon>Rhodovibrio</taxon>
    </lineage>
</organism>
<keyword evidence="2" id="KW-1185">Reference proteome</keyword>